<dbReference type="SUPFAM" id="SSF51197">
    <property type="entry name" value="Clavaminate synthase-like"/>
    <property type="match status" value="1"/>
</dbReference>
<reference evidence="3" key="1">
    <citation type="journal article" date="2015" name="PLoS Genet.">
        <title>Genome Sequence and Transcriptome Analyses of Chrysochromulina tobin: Metabolic Tools for Enhanced Algal Fitness in the Prominent Order Prymnesiales (Haptophyceae).</title>
        <authorList>
            <person name="Hovde B.T."/>
            <person name="Deodato C.R."/>
            <person name="Hunsperger H.M."/>
            <person name="Ryken S.A."/>
            <person name="Yost W."/>
            <person name="Jha R.K."/>
            <person name="Patterson J."/>
            <person name="Monnat R.J. Jr."/>
            <person name="Barlow S.B."/>
            <person name="Starkenburg S.R."/>
            <person name="Cattolico R.A."/>
        </authorList>
    </citation>
    <scope>NUCLEOTIDE SEQUENCE</scope>
    <source>
        <strain evidence="3">CCMP291</strain>
    </source>
</reference>
<evidence type="ECO:0000313" key="2">
    <source>
        <dbReference type="EMBL" id="KOO23262.1"/>
    </source>
</evidence>
<dbReference type="OrthoDB" id="408743at2759"/>
<organism evidence="2 3">
    <name type="scientific">Chrysochromulina tobinii</name>
    <dbReference type="NCBI Taxonomy" id="1460289"/>
    <lineage>
        <taxon>Eukaryota</taxon>
        <taxon>Haptista</taxon>
        <taxon>Haptophyta</taxon>
        <taxon>Prymnesiophyceae</taxon>
        <taxon>Prymnesiales</taxon>
        <taxon>Chrysochromulinaceae</taxon>
        <taxon>Chrysochromulina</taxon>
    </lineage>
</organism>
<evidence type="ECO:0000313" key="3">
    <source>
        <dbReference type="Proteomes" id="UP000037460"/>
    </source>
</evidence>
<keyword evidence="2" id="KW-0223">Dioxygenase</keyword>
<name>A0A0M0JA70_9EUKA</name>
<keyword evidence="3" id="KW-1185">Reference proteome</keyword>
<dbReference type="InterPro" id="IPR042098">
    <property type="entry name" value="TauD-like_sf"/>
</dbReference>
<protein>
    <submittedName>
        <fullName evidence="2">Taurine catabolism dioxygenase</fullName>
    </submittedName>
</protein>
<accession>A0A0M0JA70</accession>
<sequence length="68" mass="7305">MFFCEQSAPSGGATPIIESHLAAAYLRSRHPDVAARLEQKGVRYVRIMPPVTDTSSALGDREHAGSPP</sequence>
<dbReference type="GO" id="GO:0051213">
    <property type="term" value="F:dioxygenase activity"/>
    <property type="evidence" value="ECO:0007669"/>
    <property type="project" value="UniProtKB-KW"/>
</dbReference>
<evidence type="ECO:0000256" key="1">
    <source>
        <dbReference type="ARBA" id="ARBA00023002"/>
    </source>
</evidence>
<gene>
    <name evidence="2" type="ORF">Ctob_000835</name>
</gene>
<dbReference type="EMBL" id="JWZX01003208">
    <property type="protein sequence ID" value="KOO23262.1"/>
    <property type="molecule type" value="Genomic_DNA"/>
</dbReference>
<comment type="caution">
    <text evidence="2">The sequence shown here is derived from an EMBL/GenBank/DDBJ whole genome shotgun (WGS) entry which is preliminary data.</text>
</comment>
<dbReference type="Gene3D" id="3.60.130.10">
    <property type="entry name" value="Clavaminate synthase-like"/>
    <property type="match status" value="1"/>
</dbReference>
<keyword evidence="1" id="KW-0560">Oxidoreductase</keyword>
<dbReference type="AlphaFoldDB" id="A0A0M0JA70"/>
<dbReference type="Proteomes" id="UP000037460">
    <property type="component" value="Unassembled WGS sequence"/>
</dbReference>
<proteinExistence type="predicted"/>